<keyword evidence="3" id="KW-1003">Cell membrane</keyword>
<dbReference type="Pfam" id="PF00324">
    <property type="entry name" value="AA_permease"/>
    <property type="match status" value="1"/>
</dbReference>
<feature type="transmembrane region" description="Helical" evidence="8">
    <location>
        <begin position="278"/>
        <end position="299"/>
    </location>
</feature>
<feature type="transmembrane region" description="Helical" evidence="8">
    <location>
        <begin position="125"/>
        <end position="143"/>
    </location>
</feature>
<feature type="transmembrane region" description="Helical" evidence="8">
    <location>
        <begin position="44"/>
        <end position="63"/>
    </location>
</feature>
<reference evidence="10 11" key="1">
    <citation type="submission" date="2021-04" db="EMBL/GenBank/DDBJ databases">
        <title>Nocardia tengchongensis.</title>
        <authorList>
            <person name="Zhuang k."/>
            <person name="Ran Y."/>
            <person name="Li W."/>
        </authorList>
    </citation>
    <scope>NUCLEOTIDE SEQUENCE [LARGE SCALE GENOMIC DNA]</scope>
    <source>
        <strain evidence="10 11">CFH S0057</strain>
    </source>
</reference>
<feature type="transmembrane region" description="Helical" evidence="8">
    <location>
        <begin position="84"/>
        <end position="105"/>
    </location>
</feature>
<feature type="transmembrane region" description="Helical" evidence="8">
    <location>
        <begin position="155"/>
        <end position="174"/>
    </location>
</feature>
<keyword evidence="7 8" id="KW-0472">Membrane</keyword>
<sequence>MKDISSTLTRGLTARHIRFIALGSAIGTGLFYGSAEAIRKAGPSVLLAYLIGGAIIFIVLRALGEMAVRNPVSGSFGEYASRHIGPLAGFMTGWTYVFEMVIVLLADTTAFGVYMGFWFPDVPRWIWVLAIVFFIGAINLLNVKVFGELEFWFSLIKVVAIIAMIAGGTAVLIWGFGIHDTSTGLSNLNSGGGFFANGIGGFLGCFAIVMFAFGGSEIIGVTAGEAEDPEKTIPRAINTVPVRIILFYVLTLTVIMAVTPWNQIGDEGSPFVQIFNSLGLGSAAAVLNVVVITAALSAINSNIFGAGRMMYGMALRGQAPAVMTRVSRNGVPWMTVVIMVSALLVGVALNYLIPDRVFVVIASIATFATVFVWLMILVSHFRSRKQMSPAEAAELKFPVPLWPYLPVFAIAGLGFVIVLLAFDADTRVALVVGAVWLALLTAAYRLWVRPSADDAPAASADQTPGVDPALAADLL</sequence>
<dbReference type="Proteomes" id="UP000683310">
    <property type="component" value="Chromosome"/>
</dbReference>
<evidence type="ECO:0000259" key="9">
    <source>
        <dbReference type="Pfam" id="PF00324"/>
    </source>
</evidence>
<accession>A0ABX8CP59</accession>
<proteinExistence type="predicted"/>
<feature type="domain" description="Amino acid permease/ SLC12A" evidence="9">
    <location>
        <begin position="16"/>
        <end position="451"/>
    </location>
</feature>
<dbReference type="PIRSF" id="PIRSF006060">
    <property type="entry name" value="AA_transporter"/>
    <property type="match status" value="1"/>
</dbReference>
<keyword evidence="2" id="KW-0813">Transport</keyword>
<feature type="transmembrane region" description="Helical" evidence="8">
    <location>
        <begin position="333"/>
        <end position="353"/>
    </location>
</feature>
<feature type="transmembrane region" description="Helical" evidence="8">
    <location>
        <begin position="401"/>
        <end position="422"/>
    </location>
</feature>
<dbReference type="InterPro" id="IPR004841">
    <property type="entry name" value="AA-permease/SLC12A_dom"/>
</dbReference>
<feature type="transmembrane region" description="Helical" evidence="8">
    <location>
        <begin position="359"/>
        <end position="381"/>
    </location>
</feature>
<comment type="subcellular location">
    <subcellularLocation>
        <location evidence="1">Cell membrane</location>
        <topology evidence="1">Multi-pass membrane protein</topology>
    </subcellularLocation>
</comment>
<evidence type="ECO:0000256" key="1">
    <source>
        <dbReference type="ARBA" id="ARBA00004651"/>
    </source>
</evidence>
<evidence type="ECO:0000256" key="5">
    <source>
        <dbReference type="ARBA" id="ARBA00022970"/>
    </source>
</evidence>
<evidence type="ECO:0000256" key="8">
    <source>
        <dbReference type="SAM" id="Phobius"/>
    </source>
</evidence>
<keyword evidence="11" id="KW-1185">Reference proteome</keyword>
<dbReference type="Gene3D" id="1.20.1740.10">
    <property type="entry name" value="Amino acid/polyamine transporter I"/>
    <property type="match status" value="1"/>
</dbReference>
<dbReference type="InterPro" id="IPR004840">
    <property type="entry name" value="Amino_acid_permease_CS"/>
</dbReference>
<keyword evidence="5" id="KW-0029">Amino-acid transport</keyword>
<evidence type="ECO:0000256" key="3">
    <source>
        <dbReference type="ARBA" id="ARBA00022475"/>
    </source>
</evidence>
<dbReference type="PROSITE" id="PS00218">
    <property type="entry name" value="AMINO_ACID_PERMEASE_1"/>
    <property type="match status" value="1"/>
</dbReference>
<feature type="transmembrane region" description="Helical" evidence="8">
    <location>
        <begin position="194"/>
        <end position="219"/>
    </location>
</feature>
<feature type="transmembrane region" description="Helical" evidence="8">
    <location>
        <begin position="428"/>
        <end position="447"/>
    </location>
</feature>
<evidence type="ECO:0000256" key="6">
    <source>
        <dbReference type="ARBA" id="ARBA00022989"/>
    </source>
</evidence>
<keyword evidence="4 8" id="KW-0812">Transmembrane</keyword>
<feature type="transmembrane region" description="Helical" evidence="8">
    <location>
        <begin position="240"/>
        <end position="258"/>
    </location>
</feature>
<dbReference type="PANTHER" id="PTHR43495:SF2">
    <property type="entry name" value="D-SERINE_D-ALANINE_GLYCINE TRANSPORTER"/>
    <property type="match status" value="1"/>
</dbReference>
<gene>
    <name evidence="10" type="ORF">KHQ06_36260</name>
</gene>
<evidence type="ECO:0000256" key="4">
    <source>
        <dbReference type="ARBA" id="ARBA00022692"/>
    </source>
</evidence>
<feature type="transmembrane region" description="Helical" evidence="8">
    <location>
        <begin position="12"/>
        <end position="32"/>
    </location>
</feature>
<dbReference type="EMBL" id="CP074371">
    <property type="protein sequence ID" value="QVI21359.1"/>
    <property type="molecule type" value="Genomic_DNA"/>
</dbReference>
<evidence type="ECO:0000256" key="2">
    <source>
        <dbReference type="ARBA" id="ARBA00022448"/>
    </source>
</evidence>
<dbReference type="PANTHER" id="PTHR43495">
    <property type="entry name" value="GABA PERMEASE"/>
    <property type="match status" value="1"/>
</dbReference>
<evidence type="ECO:0000256" key="7">
    <source>
        <dbReference type="ARBA" id="ARBA00023136"/>
    </source>
</evidence>
<evidence type="ECO:0000313" key="10">
    <source>
        <dbReference type="EMBL" id="QVI21359.1"/>
    </source>
</evidence>
<name>A0ABX8CP59_9NOCA</name>
<organism evidence="10 11">
    <name type="scientific">Nocardia tengchongensis</name>
    <dbReference type="NCBI Taxonomy" id="2055889"/>
    <lineage>
        <taxon>Bacteria</taxon>
        <taxon>Bacillati</taxon>
        <taxon>Actinomycetota</taxon>
        <taxon>Actinomycetes</taxon>
        <taxon>Mycobacteriales</taxon>
        <taxon>Nocardiaceae</taxon>
        <taxon>Nocardia</taxon>
    </lineage>
</organism>
<protein>
    <submittedName>
        <fullName evidence="10">Amino acid permease</fullName>
    </submittedName>
</protein>
<evidence type="ECO:0000313" key="11">
    <source>
        <dbReference type="Proteomes" id="UP000683310"/>
    </source>
</evidence>
<keyword evidence="6 8" id="KW-1133">Transmembrane helix</keyword>